<dbReference type="AlphaFoldDB" id="A0A7X0LKQ8"/>
<feature type="binding site" evidence="7">
    <location>
        <position position="119"/>
    </location>
    <ligand>
        <name>Zn(2+)</name>
        <dbReference type="ChEBI" id="CHEBI:29105"/>
    </ligand>
</feature>
<dbReference type="SUPFAM" id="SSF46785">
    <property type="entry name" value="Winged helix' DNA-binding domain"/>
    <property type="match status" value="1"/>
</dbReference>
<feature type="binding site" evidence="7">
    <location>
        <position position="122"/>
    </location>
    <ligand>
        <name>Zn(2+)</name>
        <dbReference type="ChEBI" id="CHEBI:29105"/>
    </ligand>
</feature>
<dbReference type="RefSeq" id="WP_184677444.1">
    <property type="nucleotide sequence ID" value="NZ_JACHGY010000001.1"/>
</dbReference>
<feature type="binding site" evidence="7">
    <location>
        <position position="85"/>
    </location>
    <ligand>
        <name>Zn(2+)</name>
        <dbReference type="ChEBI" id="CHEBI:29105"/>
    </ligand>
</feature>
<name>A0A7X0LKQ8_9BACT</name>
<keyword evidence="2" id="KW-0678">Repressor</keyword>
<dbReference type="PANTHER" id="PTHR33202:SF22">
    <property type="entry name" value="HYDROGEN PEROXIDE SENSITIVE REPRESSOR"/>
    <property type="match status" value="1"/>
</dbReference>
<dbReference type="InterPro" id="IPR002481">
    <property type="entry name" value="FUR"/>
</dbReference>
<evidence type="ECO:0000256" key="5">
    <source>
        <dbReference type="ARBA" id="ARBA00023125"/>
    </source>
</evidence>
<evidence type="ECO:0000313" key="10">
    <source>
        <dbReference type="Proteomes" id="UP000541810"/>
    </source>
</evidence>
<evidence type="ECO:0000256" key="4">
    <source>
        <dbReference type="ARBA" id="ARBA00023015"/>
    </source>
</evidence>
<evidence type="ECO:0000256" key="1">
    <source>
        <dbReference type="ARBA" id="ARBA00007957"/>
    </source>
</evidence>
<feature type="binding site" evidence="8">
    <location>
        <position position="76"/>
    </location>
    <ligand>
        <name>Fe cation</name>
        <dbReference type="ChEBI" id="CHEBI:24875"/>
    </ligand>
</feature>
<comment type="caution">
    <text evidence="9">The sequence shown here is derived from an EMBL/GenBank/DDBJ whole genome shotgun (WGS) entry which is preliminary data.</text>
</comment>
<dbReference type="InterPro" id="IPR036388">
    <property type="entry name" value="WH-like_DNA-bd_sf"/>
</dbReference>
<keyword evidence="8" id="KW-0408">Iron</keyword>
<keyword evidence="7" id="KW-0479">Metal-binding</keyword>
<dbReference type="Proteomes" id="UP000541810">
    <property type="component" value="Unassembled WGS sequence"/>
</dbReference>
<keyword evidence="3 7" id="KW-0862">Zinc</keyword>
<organism evidence="9 10">
    <name type="scientific">Algisphaera agarilytica</name>
    <dbReference type="NCBI Taxonomy" id="1385975"/>
    <lineage>
        <taxon>Bacteria</taxon>
        <taxon>Pseudomonadati</taxon>
        <taxon>Planctomycetota</taxon>
        <taxon>Phycisphaerae</taxon>
        <taxon>Phycisphaerales</taxon>
        <taxon>Phycisphaeraceae</taxon>
        <taxon>Algisphaera</taxon>
    </lineage>
</organism>
<gene>
    <name evidence="9" type="ORF">HNQ40_001692</name>
</gene>
<dbReference type="GO" id="GO:0000976">
    <property type="term" value="F:transcription cis-regulatory region binding"/>
    <property type="evidence" value="ECO:0007669"/>
    <property type="project" value="TreeGrafter"/>
</dbReference>
<proteinExistence type="inferred from homology"/>
<reference evidence="9 10" key="1">
    <citation type="submission" date="2020-08" db="EMBL/GenBank/DDBJ databases">
        <title>Genomic Encyclopedia of Type Strains, Phase IV (KMG-IV): sequencing the most valuable type-strain genomes for metagenomic binning, comparative biology and taxonomic classification.</title>
        <authorList>
            <person name="Goeker M."/>
        </authorList>
    </citation>
    <scope>NUCLEOTIDE SEQUENCE [LARGE SCALE GENOMIC DNA]</scope>
    <source>
        <strain evidence="9 10">DSM 103725</strain>
    </source>
</reference>
<accession>A0A7X0LKQ8</accession>
<evidence type="ECO:0000256" key="2">
    <source>
        <dbReference type="ARBA" id="ARBA00022491"/>
    </source>
</evidence>
<comment type="similarity">
    <text evidence="1">Belongs to the Fur family.</text>
</comment>
<evidence type="ECO:0000256" key="8">
    <source>
        <dbReference type="PIRSR" id="PIRSR602481-2"/>
    </source>
</evidence>
<dbReference type="InterPro" id="IPR043135">
    <property type="entry name" value="Fur_C"/>
</dbReference>
<sequence>MCPRTANQRHVVRQVIETADRPLSPQEILKLAHVKQPTLGIATVYRAVKAGTEQGWLVPVEMPHGPTRYEPAGKAHHHHFECTDCHAVFGVEGCPGPMNSLVPKGAELTDHEIFLYGRCADCREPSSG</sequence>
<dbReference type="EMBL" id="JACHGY010000001">
    <property type="protein sequence ID" value="MBB6429886.1"/>
    <property type="molecule type" value="Genomic_DNA"/>
</dbReference>
<dbReference type="Gene3D" id="3.30.1490.190">
    <property type="match status" value="1"/>
</dbReference>
<dbReference type="CDD" id="cd07153">
    <property type="entry name" value="Fur_like"/>
    <property type="match status" value="1"/>
</dbReference>
<evidence type="ECO:0000256" key="7">
    <source>
        <dbReference type="PIRSR" id="PIRSR602481-1"/>
    </source>
</evidence>
<dbReference type="InterPro" id="IPR036390">
    <property type="entry name" value="WH_DNA-bd_sf"/>
</dbReference>
<comment type="cofactor">
    <cofactor evidence="8">
        <name>Mn(2+)</name>
        <dbReference type="ChEBI" id="CHEBI:29035"/>
    </cofactor>
    <cofactor evidence="8">
        <name>Fe(2+)</name>
        <dbReference type="ChEBI" id="CHEBI:29033"/>
    </cofactor>
    <text evidence="8">Binds 1 Mn(2+) or Fe(2+) ion per subunit.</text>
</comment>
<keyword evidence="5" id="KW-0238">DNA-binding</keyword>
<dbReference type="GO" id="GO:1900376">
    <property type="term" value="P:regulation of secondary metabolite biosynthetic process"/>
    <property type="evidence" value="ECO:0007669"/>
    <property type="project" value="TreeGrafter"/>
</dbReference>
<keyword evidence="6" id="KW-0804">Transcription</keyword>
<comment type="cofactor">
    <cofactor evidence="7">
        <name>Zn(2+)</name>
        <dbReference type="ChEBI" id="CHEBI:29105"/>
    </cofactor>
    <text evidence="7">Binds 1 zinc ion per subunit.</text>
</comment>
<keyword evidence="4" id="KW-0805">Transcription regulation</keyword>
<dbReference type="GO" id="GO:0045892">
    <property type="term" value="P:negative regulation of DNA-templated transcription"/>
    <property type="evidence" value="ECO:0007669"/>
    <property type="project" value="TreeGrafter"/>
</dbReference>
<feature type="binding site" evidence="8">
    <location>
        <position position="111"/>
    </location>
    <ligand>
        <name>Fe cation</name>
        <dbReference type="ChEBI" id="CHEBI:24875"/>
    </ligand>
</feature>
<dbReference type="GO" id="GO:0008270">
    <property type="term" value="F:zinc ion binding"/>
    <property type="evidence" value="ECO:0007669"/>
    <property type="project" value="TreeGrafter"/>
</dbReference>
<dbReference type="GO" id="GO:0003700">
    <property type="term" value="F:DNA-binding transcription factor activity"/>
    <property type="evidence" value="ECO:0007669"/>
    <property type="project" value="InterPro"/>
</dbReference>
<protein>
    <submittedName>
        <fullName evidence="9">Fur family ferric uptake transcriptional regulator</fullName>
    </submittedName>
</protein>
<evidence type="ECO:0000313" key="9">
    <source>
        <dbReference type="EMBL" id="MBB6429886.1"/>
    </source>
</evidence>
<dbReference type="Pfam" id="PF01475">
    <property type="entry name" value="FUR"/>
    <property type="match status" value="1"/>
</dbReference>
<dbReference type="Gene3D" id="1.10.10.10">
    <property type="entry name" value="Winged helix-like DNA-binding domain superfamily/Winged helix DNA-binding domain"/>
    <property type="match status" value="1"/>
</dbReference>
<keyword evidence="10" id="KW-1185">Reference proteome</keyword>
<feature type="binding site" evidence="7">
    <location>
        <position position="82"/>
    </location>
    <ligand>
        <name>Zn(2+)</name>
        <dbReference type="ChEBI" id="CHEBI:29105"/>
    </ligand>
</feature>
<evidence type="ECO:0000256" key="3">
    <source>
        <dbReference type="ARBA" id="ARBA00022833"/>
    </source>
</evidence>
<dbReference type="PANTHER" id="PTHR33202">
    <property type="entry name" value="ZINC UPTAKE REGULATION PROTEIN"/>
    <property type="match status" value="1"/>
</dbReference>
<evidence type="ECO:0000256" key="6">
    <source>
        <dbReference type="ARBA" id="ARBA00023163"/>
    </source>
</evidence>